<dbReference type="Gene3D" id="1.25.40.10">
    <property type="entry name" value="Tetratricopeptide repeat domain"/>
    <property type="match status" value="2"/>
</dbReference>
<name>A0A383E8Y6_9ZZZZ</name>
<dbReference type="PROSITE" id="PS50005">
    <property type="entry name" value="TPR"/>
    <property type="match status" value="3"/>
</dbReference>
<protein>
    <submittedName>
        <fullName evidence="3">Uncharacterized protein</fullName>
    </submittedName>
</protein>
<organism evidence="3">
    <name type="scientific">marine metagenome</name>
    <dbReference type="NCBI Taxonomy" id="408172"/>
    <lineage>
        <taxon>unclassified sequences</taxon>
        <taxon>metagenomes</taxon>
        <taxon>ecological metagenomes</taxon>
    </lineage>
</organism>
<keyword evidence="2" id="KW-0802">TPR repeat</keyword>
<dbReference type="Pfam" id="PF00515">
    <property type="entry name" value="TPR_1"/>
    <property type="match status" value="3"/>
</dbReference>
<dbReference type="InterPro" id="IPR011990">
    <property type="entry name" value="TPR-like_helical_dom_sf"/>
</dbReference>
<accession>A0A383E8Y6</accession>
<proteinExistence type="predicted"/>
<dbReference type="InterPro" id="IPR051685">
    <property type="entry name" value="Ycf3/AcsC/BcsC/TPR_MFPF"/>
</dbReference>
<dbReference type="InterPro" id="IPR019734">
    <property type="entry name" value="TPR_rpt"/>
</dbReference>
<dbReference type="AlphaFoldDB" id="A0A383E8Y6"/>
<dbReference type="EMBL" id="UINC01223602">
    <property type="protein sequence ID" value="SVE52870.1"/>
    <property type="molecule type" value="Genomic_DNA"/>
</dbReference>
<sequence>DPKNVDAWNHKGNALSTLSRKDDAIACYDKAIEIDPKDAYYYYNKGIALSSLKKYEEAIVSLDKTIEIKPGHVDAWRKKAFALRKLERYDDAMMCYDKAVKINPKDATVWKAIRTTLKKLGCPEYDPRCASCDHYPWTDVFTNTQYTESNTTPHWRRCEDRYGNEKEFSEGGNQYKCECECHNVPTIKKLMRFSFKREKGKYQHVMHVEKLAVCPFCKRSEFEDSVYGHMPR</sequence>
<evidence type="ECO:0000256" key="1">
    <source>
        <dbReference type="ARBA" id="ARBA00022737"/>
    </source>
</evidence>
<reference evidence="3" key="1">
    <citation type="submission" date="2018-05" db="EMBL/GenBank/DDBJ databases">
        <authorList>
            <person name="Lanie J.A."/>
            <person name="Ng W.-L."/>
            <person name="Kazmierczak K.M."/>
            <person name="Andrzejewski T.M."/>
            <person name="Davidsen T.M."/>
            <person name="Wayne K.J."/>
            <person name="Tettelin H."/>
            <person name="Glass J.I."/>
            <person name="Rusch D."/>
            <person name="Podicherti R."/>
            <person name="Tsui H.-C.T."/>
            <person name="Winkler M.E."/>
        </authorList>
    </citation>
    <scope>NUCLEOTIDE SEQUENCE</scope>
</reference>
<evidence type="ECO:0000256" key="2">
    <source>
        <dbReference type="ARBA" id="ARBA00022803"/>
    </source>
</evidence>
<evidence type="ECO:0000313" key="3">
    <source>
        <dbReference type="EMBL" id="SVE52870.1"/>
    </source>
</evidence>
<dbReference type="SUPFAM" id="SSF48439">
    <property type="entry name" value="Protein prenylyltransferase"/>
    <property type="match status" value="1"/>
</dbReference>
<dbReference type="PANTHER" id="PTHR44943:SF4">
    <property type="entry name" value="TPR REPEAT-CONTAINING PROTEIN MJ0798"/>
    <property type="match status" value="1"/>
</dbReference>
<dbReference type="PANTHER" id="PTHR44943">
    <property type="entry name" value="CELLULOSE SYNTHASE OPERON PROTEIN C"/>
    <property type="match status" value="1"/>
</dbReference>
<feature type="non-terminal residue" evidence="3">
    <location>
        <position position="232"/>
    </location>
</feature>
<feature type="non-terminal residue" evidence="3">
    <location>
        <position position="1"/>
    </location>
</feature>
<gene>
    <name evidence="3" type="ORF">METZ01_LOCUS505724</name>
</gene>
<keyword evidence="1" id="KW-0677">Repeat</keyword>
<dbReference type="SMART" id="SM00028">
    <property type="entry name" value="TPR"/>
    <property type="match status" value="3"/>
</dbReference>